<comment type="caution">
    <text evidence="6">The sequence shown here is derived from an EMBL/GenBank/DDBJ whole genome shotgun (WGS) entry which is preliminary data.</text>
</comment>
<dbReference type="Gene3D" id="3.30.200.20">
    <property type="entry name" value="Phosphorylase Kinase, domain 1"/>
    <property type="match status" value="1"/>
</dbReference>
<dbReference type="CDD" id="cd21044">
    <property type="entry name" value="Rab11BD_RAB3IP_like"/>
    <property type="match status" value="1"/>
</dbReference>
<dbReference type="EMBL" id="CAJVPZ010002575">
    <property type="protein sequence ID" value="CAG8515702.1"/>
    <property type="molecule type" value="Genomic_DNA"/>
</dbReference>
<dbReference type="Pfam" id="PF06428">
    <property type="entry name" value="Sec2p"/>
    <property type="match status" value="1"/>
</dbReference>
<feature type="region of interest" description="Disordered" evidence="4">
    <location>
        <begin position="158"/>
        <end position="187"/>
    </location>
</feature>
<evidence type="ECO:0000259" key="5">
    <source>
        <dbReference type="Pfam" id="PF06428"/>
    </source>
</evidence>
<dbReference type="SUPFAM" id="SSF144284">
    <property type="entry name" value="Sec2 N-terminal region"/>
    <property type="match status" value="1"/>
</dbReference>
<dbReference type="PROSITE" id="PS00107">
    <property type="entry name" value="PROTEIN_KINASE_ATP"/>
    <property type="match status" value="1"/>
</dbReference>
<feature type="region of interest" description="Disordered" evidence="4">
    <location>
        <begin position="839"/>
        <end position="885"/>
    </location>
</feature>
<dbReference type="InterPro" id="IPR040351">
    <property type="entry name" value="RAB3IL/RAB3IP/Sec2"/>
</dbReference>
<keyword evidence="1 3" id="KW-0175">Coiled coil</keyword>
<dbReference type="GO" id="GO:0006887">
    <property type="term" value="P:exocytosis"/>
    <property type="evidence" value="ECO:0007669"/>
    <property type="project" value="TreeGrafter"/>
</dbReference>
<evidence type="ECO:0000256" key="1">
    <source>
        <dbReference type="ARBA" id="ARBA00023054"/>
    </source>
</evidence>
<keyword evidence="2" id="KW-0547">Nucleotide-binding</keyword>
<feature type="domain" description="GDP/GTP exchange factor Sec2 N-terminal" evidence="5">
    <location>
        <begin position="324"/>
        <end position="432"/>
    </location>
</feature>
<evidence type="ECO:0000313" key="6">
    <source>
        <dbReference type="EMBL" id="CAG8515702.1"/>
    </source>
</evidence>
<gene>
    <name evidence="6" type="ORF">RFULGI_LOCUS3108</name>
</gene>
<keyword evidence="2" id="KW-0067">ATP-binding</keyword>
<feature type="compositionally biased region" description="Low complexity" evidence="4">
    <location>
        <begin position="244"/>
        <end position="264"/>
    </location>
</feature>
<dbReference type="GO" id="GO:0070319">
    <property type="term" value="C:Golgi to plasma membrane transport vesicle"/>
    <property type="evidence" value="ECO:0007669"/>
    <property type="project" value="TreeGrafter"/>
</dbReference>
<dbReference type="GO" id="GO:0005085">
    <property type="term" value="F:guanyl-nucleotide exchange factor activity"/>
    <property type="evidence" value="ECO:0007669"/>
    <property type="project" value="InterPro"/>
</dbReference>
<dbReference type="InterPro" id="IPR011009">
    <property type="entry name" value="Kinase-like_dom_sf"/>
</dbReference>
<feature type="binding site" evidence="2">
    <location>
        <position position="753"/>
    </location>
    <ligand>
        <name>ATP</name>
        <dbReference type="ChEBI" id="CHEBI:30616"/>
    </ligand>
</feature>
<feature type="coiled-coil region" evidence="3">
    <location>
        <begin position="30"/>
        <end position="64"/>
    </location>
</feature>
<dbReference type="Pfam" id="PF25555">
    <property type="entry name" value="RAB3A-like_C"/>
    <property type="match status" value="1"/>
</dbReference>
<dbReference type="PANTHER" id="PTHR14430:SF0">
    <property type="entry name" value="SEC2P DOMAIN-CONTAINING PROTEIN"/>
    <property type="match status" value="1"/>
</dbReference>
<evidence type="ECO:0000313" key="7">
    <source>
        <dbReference type="Proteomes" id="UP000789396"/>
    </source>
</evidence>
<dbReference type="SUPFAM" id="SSF56112">
    <property type="entry name" value="Protein kinase-like (PK-like)"/>
    <property type="match status" value="1"/>
</dbReference>
<sequence length="885" mass="100194">MPGTDVINELCEVNGQESSQIDAASFLPLMLQAQDLVSKLESRVLELESDLEERNQLLQELGEKDEYIHDLKTKTNRLEYGARQFLDSINLCLNYLKSAQNNQKSRKSYKRPSLPVRHDSKLLSSNNDSDYKVELVIPQLDPVSDNAVNNVITNASVNNNRPVLHNNSRRESITGSQISLDDIPDLDDYDLDGSEDIADFDAFMSDDDNDDSTSINNVNINEIINENNNEFINENDCDNDCDNDNINVHDNASSDTSSDTSSDALSDDDDDDDLSSFENHIISQFHDEPEEIDYDQDGDDHITNDILRPSSSVSKSDNFCSSCNTLLAQVDQHIEERSYLKRDLSALAISLADEQSLCAKIQSSKISLEQEIDDWINGMFEKINQMVFDEANTREELEHLNRETKGKLENALKSSGSRQNRLREMKTLLVHLDSTKQRQAAPPLNASQLNRNSVLHKSLSNSFSNNQRFSRLFGHMSPSIFSSKNPFDVMLFKGKRIYIDGIVFEEFQEYVKSLINSAPPTSSTPTHPFMKRCMNEDIQPCLFEGNTGWKSPFYKRRLLDAIMKNRCEIQTIHSSFSNSVPSSSNTSQLCSPIDAQSNYDELPVAPKLKCGLCGHLRSCDFRMRISDSDTTTPPATTITTSASMFEDEDAINNDYLSKSEMEGMIDPISLLLFWIDLWAVLFGIYIVIETFSKVEGDCEEEERPQFDELEKNLKDSAIKRFDYTEFSKLKKIGHGGYAIVYSSTFQGEKYALKNLNNNLLLDYKQFKQFMRECCSSVCSSELCQRPELDEISKKLENLSKTIIELIINITNCININSLQTAQSISNYLERLDSSNDISGNIDMDKHHEDNPNESNYHNLDNQDGSENNLDESDEISTGLSNDSEG</sequence>
<dbReference type="PANTHER" id="PTHR14430">
    <property type="entry name" value="RABIN3-RELATED"/>
    <property type="match status" value="1"/>
</dbReference>
<reference evidence="6" key="1">
    <citation type="submission" date="2021-06" db="EMBL/GenBank/DDBJ databases">
        <authorList>
            <person name="Kallberg Y."/>
            <person name="Tangrot J."/>
            <person name="Rosling A."/>
        </authorList>
    </citation>
    <scope>NUCLEOTIDE SEQUENCE</scope>
    <source>
        <strain evidence="6">IN212</strain>
    </source>
</reference>
<dbReference type="Proteomes" id="UP000789396">
    <property type="component" value="Unassembled WGS sequence"/>
</dbReference>
<feature type="non-terminal residue" evidence="6">
    <location>
        <position position="1"/>
    </location>
</feature>
<dbReference type="GO" id="GO:0005524">
    <property type="term" value="F:ATP binding"/>
    <property type="evidence" value="ECO:0007669"/>
    <property type="project" value="UniProtKB-UniRule"/>
</dbReference>
<dbReference type="GO" id="GO:0051286">
    <property type="term" value="C:cell tip"/>
    <property type="evidence" value="ECO:0007669"/>
    <property type="project" value="TreeGrafter"/>
</dbReference>
<accession>A0A9N9F7Z2</accession>
<name>A0A9N9F7Z2_9GLOM</name>
<evidence type="ECO:0000256" key="4">
    <source>
        <dbReference type="SAM" id="MobiDB-lite"/>
    </source>
</evidence>
<dbReference type="AlphaFoldDB" id="A0A9N9F7Z2"/>
<dbReference type="InterPro" id="IPR017441">
    <property type="entry name" value="Protein_kinase_ATP_BS"/>
</dbReference>
<organism evidence="6 7">
    <name type="scientific">Racocetra fulgida</name>
    <dbReference type="NCBI Taxonomy" id="60492"/>
    <lineage>
        <taxon>Eukaryota</taxon>
        <taxon>Fungi</taxon>
        <taxon>Fungi incertae sedis</taxon>
        <taxon>Mucoromycota</taxon>
        <taxon>Glomeromycotina</taxon>
        <taxon>Glomeromycetes</taxon>
        <taxon>Diversisporales</taxon>
        <taxon>Gigasporaceae</taxon>
        <taxon>Racocetra</taxon>
    </lineage>
</organism>
<dbReference type="OrthoDB" id="5560525at2759"/>
<feature type="compositionally biased region" description="Polar residues" evidence="4">
    <location>
        <begin position="852"/>
        <end position="867"/>
    </location>
</feature>
<evidence type="ECO:0000256" key="2">
    <source>
        <dbReference type="PROSITE-ProRule" id="PRU10141"/>
    </source>
</evidence>
<feature type="region of interest" description="Disordered" evidence="4">
    <location>
        <begin position="103"/>
        <end position="125"/>
    </location>
</feature>
<dbReference type="InterPro" id="IPR009449">
    <property type="entry name" value="Sec2_N"/>
</dbReference>
<feature type="compositionally biased region" description="Polar residues" evidence="4">
    <location>
        <begin position="875"/>
        <end position="885"/>
    </location>
</feature>
<protein>
    <submittedName>
        <fullName evidence="6">11495_t:CDS:1</fullName>
    </submittedName>
</protein>
<keyword evidence="7" id="KW-1185">Reference proteome</keyword>
<proteinExistence type="predicted"/>
<evidence type="ECO:0000256" key="3">
    <source>
        <dbReference type="SAM" id="Coils"/>
    </source>
</evidence>
<dbReference type="Gene3D" id="6.10.140.910">
    <property type="match status" value="1"/>
</dbReference>
<feature type="region of interest" description="Disordered" evidence="4">
    <location>
        <begin position="243"/>
        <end position="273"/>
    </location>
</feature>